<dbReference type="Proteomes" id="UP000288351">
    <property type="component" value="Unassembled WGS sequence"/>
</dbReference>
<keyword evidence="1 2" id="KW-0808">Transferase</keyword>
<dbReference type="EMBL" id="BHXC01000006">
    <property type="protein sequence ID" value="GCB88401.1"/>
    <property type="molecule type" value="Genomic_DNA"/>
</dbReference>
<gene>
    <name evidence="2" type="ORF">SALB_01071</name>
</gene>
<name>A0A401QSL5_STRNR</name>
<dbReference type="AlphaFoldDB" id="A0A401QSL5"/>
<comment type="caution">
    <text evidence="2">The sequence shown here is derived from an EMBL/GenBank/DDBJ whole genome shotgun (WGS) entry which is preliminary data.</text>
</comment>
<dbReference type="GO" id="GO:0017000">
    <property type="term" value="P:antibiotic biosynthetic process"/>
    <property type="evidence" value="ECO:0007669"/>
    <property type="project" value="UniProtKB-ARBA"/>
</dbReference>
<dbReference type="CDD" id="cd03784">
    <property type="entry name" value="GT1_Gtf-like"/>
    <property type="match status" value="1"/>
</dbReference>
<dbReference type="GO" id="GO:0008194">
    <property type="term" value="F:UDP-glycosyltransferase activity"/>
    <property type="evidence" value="ECO:0007669"/>
    <property type="project" value="InterPro"/>
</dbReference>
<dbReference type="InterPro" id="IPR050426">
    <property type="entry name" value="Glycosyltransferase_28"/>
</dbReference>
<organism evidence="2 3">
    <name type="scientific">Streptomyces noursei</name>
    <name type="common">Streptomyces albulus</name>
    <dbReference type="NCBI Taxonomy" id="1971"/>
    <lineage>
        <taxon>Bacteria</taxon>
        <taxon>Bacillati</taxon>
        <taxon>Actinomycetota</taxon>
        <taxon>Actinomycetes</taxon>
        <taxon>Kitasatosporales</taxon>
        <taxon>Streptomycetaceae</taxon>
        <taxon>Streptomyces</taxon>
    </lineage>
</organism>
<dbReference type="RefSeq" id="WP_037635362.1">
    <property type="nucleotide sequence ID" value="NZ_BHXC01000006.1"/>
</dbReference>
<evidence type="ECO:0000313" key="2">
    <source>
        <dbReference type="EMBL" id="GCB88401.1"/>
    </source>
</evidence>
<dbReference type="Gene3D" id="3.40.50.2000">
    <property type="entry name" value="Glycogen Phosphorylase B"/>
    <property type="match status" value="2"/>
</dbReference>
<dbReference type="SUPFAM" id="SSF53756">
    <property type="entry name" value="UDP-Glycosyltransferase/glycogen phosphorylase"/>
    <property type="match status" value="1"/>
</dbReference>
<evidence type="ECO:0000256" key="1">
    <source>
        <dbReference type="ARBA" id="ARBA00022679"/>
    </source>
</evidence>
<accession>A0A401QSL5</accession>
<sequence length="391" mass="41802">MALRIAITAEPVPSHVSALDYVICPAVEEGHHVALHAPPMFRAEARRRGVEFHRAGTNWTCDPVVQQAASEIWKGLGNAPFNRHVFGHRWPEQAEGKARDLLTAWTRARPDLVVAECSDLGAHLAAKVLGLPLLAADNGLGPVILDLWDTDVAPALVPLHKQYDQGPPAFPPMVTPAPVPWFYPAPPPSAHAVRRSVAKFRTALPGWQDRSSSRPLVYVSLGTLTTAMTDLRTLVEGAYREIMAALLAIDCDAIVSAGNLAAHLRSADPRIKVVEHVPQPALLRHADLFVTHGGRASLLDAVQGATPVLAMGVLADQPDNAAAFARRGLGCALELTATRGDIAHAVTDILGTPRYGAAVRAARAELSRLPALDLVAQRDALSALQAETRTP</sequence>
<dbReference type="PANTHER" id="PTHR48050">
    <property type="entry name" value="STEROL 3-BETA-GLUCOSYLTRANSFERASE"/>
    <property type="match status" value="1"/>
</dbReference>
<protein>
    <submittedName>
        <fullName evidence="2">Glycosyl transferase</fullName>
    </submittedName>
</protein>
<reference evidence="2 3" key="1">
    <citation type="journal article" date="2019" name="Microbiol. Resour. Announc.">
        <title>Draft Genome Sequence of the Most Traditional epsilon-Poly-l-Lysine Producer, Streptomyces albulus NBRC14147.</title>
        <authorList>
            <person name="Yamanaka K."/>
            <person name="Hamano Y."/>
        </authorList>
    </citation>
    <scope>NUCLEOTIDE SEQUENCE [LARGE SCALE GENOMIC DNA]</scope>
    <source>
        <strain evidence="2 3">NBRC 14147</strain>
    </source>
</reference>
<evidence type="ECO:0000313" key="3">
    <source>
        <dbReference type="Proteomes" id="UP000288351"/>
    </source>
</evidence>
<proteinExistence type="predicted"/>
<dbReference type="PANTHER" id="PTHR48050:SF13">
    <property type="entry name" value="STEROL 3-BETA-GLUCOSYLTRANSFERASE UGT80A2"/>
    <property type="match status" value="1"/>
</dbReference>
<dbReference type="InterPro" id="IPR002213">
    <property type="entry name" value="UDP_glucos_trans"/>
</dbReference>
<dbReference type="Pfam" id="PF00201">
    <property type="entry name" value="UDPGT"/>
    <property type="match status" value="1"/>
</dbReference>